<protein>
    <recommendedName>
        <fullName evidence="1">ChrR-like cupin domain-containing protein</fullName>
    </recommendedName>
</protein>
<dbReference type="AlphaFoldDB" id="A0A4R5LX95"/>
<dbReference type="Pfam" id="PF12973">
    <property type="entry name" value="Cupin_7"/>
    <property type="match status" value="1"/>
</dbReference>
<dbReference type="RefSeq" id="WP_133200369.1">
    <property type="nucleotide sequence ID" value="NZ_JBHUCW010000010.1"/>
</dbReference>
<dbReference type="Gene3D" id="2.60.120.10">
    <property type="entry name" value="Jelly Rolls"/>
    <property type="match status" value="1"/>
</dbReference>
<feature type="domain" description="ChrR-like cupin" evidence="1">
    <location>
        <begin position="20"/>
        <end position="102"/>
    </location>
</feature>
<reference evidence="2 3" key="1">
    <citation type="submission" date="2019-03" db="EMBL/GenBank/DDBJ databases">
        <title>Paraburkholderia sp. 4M-K11, isolated from subtropical forest soil.</title>
        <authorList>
            <person name="Gao Z.-H."/>
            <person name="Qiu L.-H."/>
        </authorList>
    </citation>
    <scope>NUCLEOTIDE SEQUENCE [LARGE SCALE GENOMIC DNA]</scope>
    <source>
        <strain evidence="2 3">4M-K11</strain>
    </source>
</reference>
<sequence length="103" mass="11383">MNVEVARALNGVCAIETVHISGQSTPWLPFSRSNDTIHLKYFRINTVTGEVVLLMKAAKGEGAHIHRHTGTVMACTLNGRWKYDQHGCIAEADDFVFEPSASR</sequence>
<dbReference type="SUPFAM" id="SSF51182">
    <property type="entry name" value="RmlC-like cupins"/>
    <property type="match status" value="1"/>
</dbReference>
<dbReference type="EMBL" id="SMRP01000064">
    <property type="protein sequence ID" value="TDG16587.1"/>
    <property type="molecule type" value="Genomic_DNA"/>
</dbReference>
<dbReference type="InterPro" id="IPR025979">
    <property type="entry name" value="ChrR-like_cupin_dom"/>
</dbReference>
<organism evidence="2 3">
    <name type="scientific">Paraburkholderia silviterrae</name>
    <dbReference type="NCBI Taxonomy" id="2528715"/>
    <lineage>
        <taxon>Bacteria</taxon>
        <taxon>Pseudomonadati</taxon>
        <taxon>Pseudomonadota</taxon>
        <taxon>Betaproteobacteria</taxon>
        <taxon>Burkholderiales</taxon>
        <taxon>Burkholderiaceae</taxon>
        <taxon>Paraburkholderia</taxon>
    </lineage>
</organism>
<accession>A0A4R5LX95</accession>
<dbReference type="Proteomes" id="UP000295722">
    <property type="component" value="Unassembled WGS sequence"/>
</dbReference>
<dbReference type="InterPro" id="IPR014710">
    <property type="entry name" value="RmlC-like_jellyroll"/>
</dbReference>
<comment type="caution">
    <text evidence="2">The sequence shown here is derived from an EMBL/GenBank/DDBJ whole genome shotgun (WGS) entry which is preliminary data.</text>
</comment>
<dbReference type="OrthoDB" id="564955at2"/>
<name>A0A4R5LX95_9BURK</name>
<evidence type="ECO:0000259" key="1">
    <source>
        <dbReference type="Pfam" id="PF12973"/>
    </source>
</evidence>
<dbReference type="InterPro" id="IPR011051">
    <property type="entry name" value="RmlC_Cupin_sf"/>
</dbReference>
<evidence type="ECO:0000313" key="2">
    <source>
        <dbReference type="EMBL" id="TDG16587.1"/>
    </source>
</evidence>
<keyword evidence="3" id="KW-1185">Reference proteome</keyword>
<evidence type="ECO:0000313" key="3">
    <source>
        <dbReference type="Proteomes" id="UP000295722"/>
    </source>
</evidence>
<gene>
    <name evidence="2" type="ORF">EYW47_40310</name>
</gene>
<proteinExistence type="predicted"/>